<dbReference type="EMBL" id="JEMX01000012">
    <property type="protein sequence ID" value="EXI82220.1"/>
    <property type="molecule type" value="Genomic_DNA"/>
</dbReference>
<sequence>MTPLRRPRQPILHTIHRAPRTPSPAKSPPLLFLHGGYVDARSWDVHFLPFFANHGYDCHALDFSGHGGSDGREYLDALSLDDYLADAQRVIAGFDQAPIVIGHSMGSFIAERLLEKSLAAAAVLLAPVPRNGTLESATKLLLKYPKFLGEVVNVTRGRVSATALHMIKDVYFSPTTKPETLLRFAQLVQPESTRAICDLALLGCWRWTPKPPPAQPVLVLGGRLDTVFPPQLIRPLAQRWNAELQIVPDTGHALILDEHWSDCAATVLGWLERHAPQLPTQASEHTSELACIA</sequence>
<keyword evidence="2" id="KW-0560">Oxidoreductase</keyword>
<dbReference type="PATRIC" id="fig|1454003.3.peg.682"/>
<evidence type="ECO:0000313" key="3">
    <source>
        <dbReference type="Proteomes" id="UP000021816"/>
    </source>
</evidence>
<comment type="caution">
    <text evidence="2">The sequence shown here is derived from an EMBL/GenBank/DDBJ whole genome shotgun (WGS) entry which is preliminary data.</text>
</comment>
<accession>A0A011PZA5</accession>
<organism evidence="2 3">
    <name type="scientific">Candidatus Accumulibacter appositus</name>
    <dbReference type="NCBI Taxonomy" id="1454003"/>
    <lineage>
        <taxon>Bacteria</taxon>
        <taxon>Pseudomonadati</taxon>
        <taxon>Pseudomonadota</taxon>
        <taxon>Betaproteobacteria</taxon>
        <taxon>Candidatus Accumulibacter</taxon>
    </lineage>
</organism>
<dbReference type="InterPro" id="IPR000073">
    <property type="entry name" value="AB_hydrolase_1"/>
</dbReference>
<dbReference type="EC" id="1.11.1.18" evidence="2"/>
<dbReference type="Pfam" id="PF12697">
    <property type="entry name" value="Abhydrolase_6"/>
    <property type="match status" value="1"/>
</dbReference>
<evidence type="ECO:0000259" key="1">
    <source>
        <dbReference type="Pfam" id="PF12697"/>
    </source>
</evidence>
<dbReference type="InterPro" id="IPR050228">
    <property type="entry name" value="Carboxylesterase_BioH"/>
</dbReference>
<feature type="domain" description="AB hydrolase-1" evidence="1">
    <location>
        <begin position="30"/>
        <end position="265"/>
    </location>
</feature>
<dbReference type="Gene3D" id="3.40.50.1820">
    <property type="entry name" value="alpha/beta hydrolase"/>
    <property type="match status" value="1"/>
</dbReference>
<proteinExistence type="predicted"/>
<dbReference type="SUPFAM" id="SSF53474">
    <property type="entry name" value="alpha/beta-Hydrolases"/>
    <property type="match status" value="1"/>
</dbReference>
<gene>
    <name evidence="2" type="primary">bpoC</name>
    <name evidence="2" type="ORF">AW10_00667</name>
</gene>
<evidence type="ECO:0000313" key="2">
    <source>
        <dbReference type="EMBL" id="EXI82220.1"/>
    </source>
</evidence>
<reference evidence="2 3" key="1">
    <citation type="submission" date="2014-02" db="EMBL/GenBank/DDBJ databases">
        <title>Expanding our view of genomic diversity in Candidatus Accumulibacter clades.</title>
        <authorList>
            <person name="Skennerton C.T."/>
            <person name="Barr J.J."/>
            <person name="Slater F.R."/>
            <person name="Bond P.L."/>
            <person name="Tyson G.W."/>
        </authorList>
    </citation>
    <scope>NUCLEOTIDE SEQUENCE [LARGE SCALE GENOMIC DNA]</scope>
    <source>
        <strain evidence="3">BA-92</strain>
    </source>
</reference>
<dbReference type="PANTHER" id="PTHR43194">
    <property type="entry name" value="HYDROLASE ALPHA/BETA FOLD FAMILY"/>
    <property type="match status" value="1"/>
</dbReference>
<dbReference type="STRING" id="1454003.AW10_00667"/>
<keyword evidence="2" id="KW-0575">Peroxidase</keyword>
<dbReference type="GO" id="GO:0019806">
    <property type="term" value="F:bromide peroxidase activity"/>
    <property type="evidence" value="ECO:0007669"/>
    <property type="project" value="UniProtKB-EC"/>
</dbReference>
<protein>
    <submittedName>
        <fullName evidence="2">Putative non-heme bromoperoxidase BpoC</fullName>
        <ecNumber evidence="2">1.11.1.18</ecNumber>
    </submittedName>
</protein>
<name>A0A011PZA5_9PROT</name>
<dbReference type="PANTHER" id="PTHR43194:SF2">
    <property type="entry name" value="PEROXISOMAL MEMBRANE PROTEIN LPX1"/>
    <property type="match status" value="1"/>
</dbReference>
<dbReference type="Proteomes" id="UP000021816">
    <property type="component" value="Unassembled WGS sequence"/>
</dbReference>
<dbReference type="InterPro" id="IPR029058">
    <property type="entry name" value="AB_hydrolase_fold"/>
</dbReference>
<dbReference type="AlphaFoldDB" id="A0A011PZA5"/>